<dbReference type="Proteomes" id="UP000054988">
    <property type="component" value="Unassembled WGS sequence"/>
</dbReference>
<evidence type="ECO:0000313" key="2">
    <source>
        <dbReference type="EMBL" id="KTB33058.1"/>
    </source>
</evidence>
<protein>
    <submittedName>
        <fullName evidence="2">Uncharacterized protein</fullName>
    </submittedName>
</protein>
<reference evidence="2 3" key="1">
    <citation type="submission" date="2015-12" db="EMBL/GenBank/DDBJ databases">
        <title>Draft genome sequence of Moniliophthora roreri, the causal agent of frosty pod rot of cacao.</title>
        <authorList>
            <person name="Aime M.C."/>
            <person name="Diaz-Valderrama J.R."/>
            <person name="Kijpornyongpan T."/>
            <person name="Phillips-Mora W."/>
        </authorList>
    </citation>
    <scope>NUCLEOTIDE SEQUENCE [LARGE SCALE GENOMIC DNA]</scope>
    <source>
        <strain evidence="2 3">MCA 2952</strain>
    </source>
</reference>
<accession>A0A0W0FA82</accession>
<feature type="region of interest" description="Disordered" evidence="1">
    <location>
        <begin position="32"/>
        <end position="55"/>
    </location>
</feature>
<proteinExistence type="predicted"/>
<evidence type="ECO:0000313" key="3">
    <source>
        <dbReference type="Proteomes" id="UP000054988"/>
    </source>
</evidence>
<evidence type="ECO:0000256" key="1">
    <source>
        <dbReference type="SAM" id="MobiDB-lite"/>
    </source>
</evidence>
<gene>
    <name evidence="2" type="ORF">WG66_14386</name>
</gene>
<organism evidence="2 3">
    <name type="scientific">Moniliophthora roreri</name>
    <name type="common">Frosty pod rot fungus</name>
    <name type="synonym">Monilia roreri</name>
    <dbReference type="NCBI Taxonomy" id="221103"/>
    <lineage>
        <taxon>Eukaryota</taxon>
        <taxon>Fungi</taxon>
        <taxon>Dikarya</taxon>
        <taxon>Basidiomycota</taxon>
        <taxon>Agaricomycotina</taxon>
        <taxon>Agaricomycetes</taxon>
        <taxon>Agaricomycetidae</taxon>
        <taxon>Agaricales</taxon>
        <taxon>Marasmiineae</taxon>
        <taxon>Marasmiaceae</taxon>
        <taxon>Moniliophthora</taxon>
    </lineage>
</organism>
<dbReference type="EMBL" id="LATX01002192">
    <property type="protein sequence ID" value="KTB33058.1"/>
    <property type="molecule type" value="Genomic_DNA"/>
</dbReference>
<sequence length="82" mass="9329">MSDTSYKSPEEAGPFQKLLEALKNSLRLKTLRLPEMAEEKKPQGSRPKTEPEPKEVRIVKAALPALFSGEQKDTERFMLEVQ</sequence>
<name>A0A0W0FA82_MONRR</name>
<feature type="compositionally biased region" description="Basic and acidic residues" evidence="1">
    <location>
        <begin position="35"/>
        <end position="55"/>
    </location>
</feature>
<dbReference type="AlphaFoldDB" id="A0A0W0FA82"/>
<comment type="caution">
    <text evidence="2">The sequence shown here is derived from an EMBL/GenBank/DDBJ whole genome shotgun (WGS) entry which is preliminary data.</text>
</comment>